<feature type="compositionally biased region" description="Polar residues" evidence="1">
    <location>
        <begin position="361"/>
        <end position="373"/>
    </location>
</feature>
<proteinExistence type="predicted"/>
<protein>
    <submittedName>
        <fullName evidence="2">6b56cef8-9a78-4f05-8680-13b06e654fb2</fullName>
    </submittedName>
</protein>
<accession>A0A8H2ZJQ8</accession>
<evidence type="ECO:0000256" key="1">
    <source>
        <dbReference type="SAM" id="MobiDB-lite"/>
    </source>
</evidence>
<dbReference type="Proteomes" id="UP000624404">
    <property type="component" value="Unassembled WGS sequence"/>
</dbReference>
<gene>
    <name evidence="2" type="ORF">SCLTRI_LOCUS988</name>
</gene>
<comment type="caution">
    <text evidence="2">The sequence shown here is derived from an EMBL/GenBank/DDBJ whole genome shotgun (WGS) entry which is preliminary data.</text>
</comment>
<evidence type="ECO:0000313" key="3">
    <source>
        <dbReference type="Proteomes" id="UP000624404"/>
    </source>
</evidence>
<feature type="region of interest" description="Disordered" evidence="1">
    <location>
        <begin position="112"/>
        <end position="406"/>
    </location>
</feature>
<keyword evidence="3" id="KW-1185">Reference proteome</keyword>
<feature type="compositionally biased region" description="Polar residues" evidence="1">
    <location>
        <begin position="186"/>
        <end position="252"/>
    </location>
</feature>
<organism evidence="2 3">
    <name type="scientific">Sclerotinia trifoliorum</name>
    <dbReference type="NCBI Taxonomy" id="28548"/>
    <lineage>
        <taxon>Eukaryota</taxon>
        <taxon>Fungi</taxon>
        <taxon>Dikarya</taxon>
        <taxon>Ascomycota</taxon>
        <taxon>Pezizomycotina</taxon>
        <taxon>Leotiomycetes</taxon>
        <taxon>Helotiales</taxon>
        <taxon>Sclerotiniaceae</taxon>
        <taxon>Sclerotinia</taxon>
    </lineage>
</organism>
<sequence length="406" mass="46266">MSASRRMPKFEQAGKFTGENQSASRWLRRIKLDLAANNPDTISNSMYLWAIDVLLEGPAAHWCDSVPKIKDILENYDTATMSEVKWLEGELIKQFPGNFVPPPVDRVIRSRSHSLEASSDSGSTATRLGKMYIGENPKPWNQRREAPQVSEVQQRNRYHDDGQYKRGSRQNPAEGNVIDEYKFNDKPTTASRSPKYHNQQYHSSTASRQTPQISRSYSTNRAQLPTSPKSILKSNTSYHRQPITRSYSSQDHPNVRYSRARSPPLIQNNHDTDQYRRPGTQPPQQLPHAHHPTGPSRPPVSRSISHSSRTPYQGVTIIPSKSPKRSWSYVPSSSSRSTRYPVQKSPNHERDPLPNPKRSEPTSSSWKPSNTAIATIEHRRQASTLSPRKPELERRTTYPKTGGEWR</sequence>
<evidence type="ECO:0000313" key="2">
    <source>
        <dbReference type="EMBL" id="CAD6441197.1"/>
    </source>
</evidence>
<dbReference type="OrthoDB" id="3595120at2759"/>
<feature type="compositionally biased region" description="Polar residues" evidence="1">
    <location>
        <begin position="302"/>
        <end position="313"/>
    </location>
</feature>
<name>A0A8H2ZJQ8_9HELO</name>
<reference evidence="2" key="1">
    <citation type="submission" date="2020-10" db="EMBL/GenBank/DDBJ databases">
        <authorList>
            <person name="Kusch S."/>
        </authorList>
    </citation>
    <scope>NUCLEOTIDE SEQUENCE</scope>
    <source>
        <strain evidence="2">SwB9</strain>
    </source>
</reference>
<dbReference type="EMBL" id="CAJHIA010000003">
    <property type="protein sequence ID" value="CAD6441197.1"/>
    <property type="molecule type" value="Genomic_DNA"/>
</dbReference>
<dbReference type="AlphaFoldDB" id="A0A8H2ZJQ8"/>
<feature type="compositionally biased region" description="Polar residues" evidence="1">
    <location>
        <begin position="115"/>
        <end position="126"/>
    </location>
</feature>
<feature type="compositionally biased region" description="Low complexity" evidence="1">
    <location>
        <begin position="325"/>
        <end position="341"/>
    </location>
</feature>
<feature type="compositionally biased region" description="Basic and acidic residues" evidence="1">
    <location>
        <begin position="346"/>
        <end position="360"/>
    </location>
</feature>